<dbReference type="EMBL" id="JBBUTI010000011">
    <property type="protein sequence ID" value="MEK8047856.1"/>
    <property type="molecule type" value="Genomic_DNA"/>
</dbReference>
<evidence type="ECO:0000313" key="2">
    <source>
        <dbReference type="Proteomes" id="UP001379945"/>
    </source>
</evidence>
<proteinExistence type="predicted"/>
<protein>
    <submittedName>
        <fullName evidence="1">Phosphonate C-P lyase system protein PhnG</fullName>
    </submittedName>
</protein>
<dbReference type="GO" id="GO:0016829">
    <property type="term" value="F:lyase activity"/>
    <property type="evidence" value="ECO:0007669"/>
    <property type="project" value="UniProtKB-KW"/>
</dbReference>
<reference evidence="1 2" key="1">
    <citation type="submission" date="2024-04" db="EMBL/GenBank/DDBJ databases">
        <title>Novel species of the genus Ideonella isolated from streams.</title>
        <authorList>
            <person name="Lu H."/>
        </authorList>
    </citation>
    <scope>NUCLEOTIDE SEQUENCE [LARGE SCALE GENOMIC DNA]</scope>
    <source>
        <strain evidence="1 2">LYT19W</strain>
    </source>
</reference>
<comment type="caution">
    <text evidence="1">The sequence shown here is derived from an EMBL/GenBank/DDBJ whole genome shotgun (WGS) entry which is preliminary data.</text>
</comment>
<organism evidence="1 2">
    <name type="scientific">Ideonella margarita</name>
    <dbReference type="NCBI Taxonomy" id="2984191"/>
    <lineage>
        <taxon>Bacteria</taxon>
        <taxon>Pseudomonadati</taxon>
        <taxon>Pseudomonadota</taxon>
        <taxon>Betaproteobacteria</taxon>
        <taxon>Burkholderiales</taxon>
        <taxon>Sphaerotilaceae</taxon>
        <taxon>Ideonella</taxon>
    </lineage>
</organism>
<gene>
    <name evidence="1" type="primary">phnG</name>
    <name evidence="1" type="ORF">AACH00_15965</name>
</gene>
<keyword evidence="2" id="KW-1185">Reference proteome</keyword>
<dbReference type="Proteomes" id="UP001379945">
    <property type="component" value="Unassembled WGS sequence"/>
</dbReference>
<evidence type="ECO:0000313" key="1">
    <source>
        <dbReference type="EMBL" id="MEK8047856.1"/>
    </source>
</evidence>
<dbReference type="RefSeq" id="WP_341400159.1">
    <property type="nucleotide sequence ID" value="NZ_JBBUTI010000011.1"/>
</dbReference>
<dbReference type="InterPro" id="IPR009609">
    <property type="entry name" value="Phosphonate_metab_PhnG"/>
</dbReference>
<keyword evidence="1" id="KW-0456">Lyase</keyword>
<dbReference type="NCBIfam" id="TIGR03293">
    <property type="entry name" value="PhnG_redo"/>
    <property type="match status" value="1"/>
</dbReference>
<dbReference type="Pfam" id="PF06754">
    <property type="entry name" value="PhnG"/>
    <property type="match status" value="1"/>
</dbReference>
<name>A0ABU9C872_9BURK</name>
<sequence>MNDNTTAPLDGLPDSPPVDPAVRARQHWLSVLAHAPAATLTDLADKLMTGTPVDTLRAPETGLVMVRARMANQGDRFNLGEATMTRCVLRHTGGSGTVSVGVGYVLGRDAGRARLVALADALLQQPEWHQRLHDQLITPLAHATAARRARQQQDTARSRVQFFTLQPEAAA</sequence>
<accession>A0ABU9C872</accession>